<dbReference type="Proteomes" id="UP000699462">
    <property type="component" value="Unassembled WGS sequence"/>
</dbReference>
<proteinExistence type="predicted"/>
<keyword evidence="3" id="KW-1185">Reference proteome</keyword>
<reference evidence="2 3" key="1">
    <citation type="submission" date="2019-07" db="EMBL/GenBank/DDBJ databases">
        <title>Annotation for the trematode Paragonimus westermani.</title>
        <authorList>
            <person name="Choi Y.-J."/>
        </authorList>
    </citation>
    <scope>NUCLEOTIDE SEQUENCE [LARGE SCALE GENOMIC DNA]</scope>
    <source>
        <strain evidence="2">180907_Pwestermani</strain>
    </source>
</reference>
<comment type="caution">
    <text evidence="2">The sequence shown here is derived from an EMBL/GenBank/DDBJ whole genome shotgun (WGS) entry which is preliminary data.</text>
</comment>
<protein>
    <submittedName>
        <fullName evidence="2">Uncharacterized protein</fullName>
    </submittedName>
</protein>
<dbReference type="EMBL" id="JTDF01004919">
    <property type="protein sequence ID" value="KAF8566569.1"/>
    <property type="molecule type" value="Genomic_DNA"/>
</dbReference>
<name>A0A8T0DFK7_9TREM</name>
<sequence>MSGALTKEVSRVGSGDLSEHLEAKLVLEKQNESSTANGAVGSAKKKKKKKKVIGQTSGISPSLDIDEVVPVGTSDCSVNTAASTKRLKKKTHLQCNDISKKTASIQTDPPSIPICDLYPNRDYPAGEILEYPVTADG</sequence>
<evidence type="ECO:0000313" key="2">
    <source>
        <dbReference type="EMBL" id="KAF8566569.1"/>
    </source>
</evidence>
<accession>A0A8T0DFK7</accession>
<gene>
    <name evidence="2" type="ORF">P879_11902</name>
</gene>
<feature type="region of interest" description="Disordered" evidence="1">
    <location>
        <begin position="28"/>
        <end position="62"/>
    </location>
</feature>
<evidence type="ECO:0000256" key="1">
    <source>
        <dbReference type="SAM" id="MobiDB-lite"/>
    </source>
</evidence>
<dbReference type="OrthoDB" id="7848262at2759"/>
<dbReference type="AlphaFoldDB" id="A0A8T0DFK7"/>
<evidence type="ECO:0000313" key="3">
    <source>
        <dbReference type="Proteomes" id="UP000699462"/>
    </source>
</evidence>
<feature type="compositionally biased region" description="Basic residues" evidence="1">
    <location>
        <begin position="43"/>
        <end position="52"/>
    </location>
</feature>
<organism evidence="2 3">
    <name type="scientific">Paragonimus westermani</name>
    <dbReference type="NCBI Taxonomy" id="34504"/>
    <lineage>
        <taxon>Eukaryota</taxon>
        <taxon>Metazoa</taxon>
        <taxon>Spiralia</taxon>
        <taxon>Lophotrochozoa</taxon>
        <taxon>Platyhelminthes</taxon>
        <taxon>Trematoda</taxon>
        <taxon>Digenea</taxon>
        <taxon>Plagiorchiida</taxon>
        <taxon>Troglotremata</taxon>
        <taxon>Troglotrematidae</taxon>
        <taxon>Paragonimus</taxon>
    </lineage>
</organism>